<evidence type="ECO:0000313" key="1">
    <source>
        <dbReference type="EnsemblPlants" id="AET5Gv20079200.1"/>
    </source>
</evidence>
<accession>A0A453JJ14</accession>
<organism evidence="1 2">
    <name type="scientific">Aegilops tauschii subsp. strangulata</name>
    <name type="common">Goatgrass</name>
    <dbReference type="NCBI Taxonomy" id="200361"/>
    <lineage>
        <taxon>Eukaryota</taxon>
        <taxon>Viridiplantae</taxon>
        <taxon>Streptophyta</taxon>
        <taxon>Embryophyta</taxon>
        <taxon>Tracheophyta</taxon>
        <taxon>Spermatophyta</taxon>
        <taxon>Magnoliopsida</taxon>
        <taxon>Liliopsida</taxon>
        <taxon>Poales</taxon>
        <taxon>Poaceae</taxon>
        <taxon>BOP clade</taxon>
        <taxon>Pooideae</taxon>
        <taxon>Triticodae</taxon>
        <taxon>Triticeae</taxon>
        <taxon>Triticinae</taxon>
        <taxon>Aegilops</taxon>
    </lineage>
</organism>
<proteinExistence type="predicted"/>
<reference evidence="2" key="1">
    <citation type="journal article" date="2014" name="Science">
        <title>Ancient hybridizations among the ancestral genomes of bread wheat.</title>
        <authorList>
            <consortium name="International Wheat Genome Sequencing Consortium,"/>
            <person name="Marcussen T."/>
            <person name="Sandve S.R."/>
            <person name="Heier L."/>
            <person name="Spannagl M."/>
            <person name="Pfeifer M."/>
            <person name="Jakobsen K.S."/>
            <person name="Wulff B.B."/>
            <person name="Steuernagel B."/>
            <person name="Mayer K.F."/>
            <person name="Olsen O.A."/>
        </authorList>
    </citation>
    <scope>NUCLEOTIDE SEQUENCE [LARGE SCALE GENOMIC DNA]</scope>
    <source>
        <strain evidence="2">cv. AL8/78</strain>
    </source>
</reference>
<protein>
    <submittedName>
        <fullName evidence="1">Uncharacterized protein</fullName>
    </submittedName>
</protein>
<reference evidence="2" key="2">
    <citation type="journal article" date="2017" name="Nat. Plants">
        <title>The Aegilops tauschii genome reveals multiple impacts of transposons.</title>
        <authorList>
            <person name="Zhao G."/>
            <person name="Zou C."/>
            <person name="Li K."/>
            <person name="Wang K."/>
            <person name="Li T."/>
            <person name="Gao L."/>
            <person name="Zhang X."/>
            <person name="Wang H."/>
            <person name="Yang Z."/>
            <person name="Liu X."/>
            <person name="Jiang W."/>
            <person name="Mao L."/>
            <person name="Kong X."/>
            <person name="Jiao Y."/>
            <person name="Jia J."/>
        </authorList>
    </citation>
    <scope>NUCLEOTIDE SEQUENCE [LARGE SCALE GENOMIC DNA]</scope>
    <source>
        <strain evidence="2">cv. AL8/78</strain>
    </source>
</reference>
<keyword evidence="2" id="KW-1185">Reference proteome</keyword>
<reference evidence="1" key="4">
    <citation type="submission" date="2019-03" db="UniProtKB">
        <authorList>
            <consortium name="EnsemblPlants"/>
        </authorList>
    </citation>
    <scope>IDENTIFICATION</scope>
</reference>
<dbReference type="EnsemblPlants" id="AET5Gv20079200.1">
    <property type="protein sequence ID" value="AET5Gv20079200.1"/>
    <property type="gene ID" value="AET5Gv20079200"/>
</dbReference>
<sequence>NKIRHLRQFLRGWAKNKSGIYKVEKERLLQIINELDLRAETSLLNMFDQNIKIEVEMKLKALLREE</sequence>
<reference evidence="1" key="5">
    <citation type="journal article" date="2021" name="G3 (Bethesda)">
        <title>Aegilops tauschii genome assembly Aet v5.0 features greater sequence contiguity and improved annotation.</title>
        <authorList>
            <person name="Wang L."/>
            <person name="Zhu T."/>
            <person name="Rodriguez J.C."/>
            <person name="Deal K.R."/>
            <person name="Dubcovsky J."/>
            <person name="McGuire P.E."/>
            <person name="Lux T."/>
            <person name="Spannagl M."/>
            <person name="Mayer K.F.X."/>
            <person name="Baldrich P."/>
            <person name="Meyers B.C."/>
            <person name="Huo N."/>
            <person name="Gu Y.Q."/>
            <person name="Zhou H."/>
            <person name="Devos K.M."/>
            <person name="Bennetzen J.L."/>
            <person name="Unver T."/>
            <person name="Budak H."/>
            <person name="Gulick P.J."/>
            <person name="Galiba G."/>
            <person name="Kalapos B."/>
            <person name="Nelson D.R."/>
            <person name="Li P."/>
            <person name="You F.M."/>
            <person name="Luo M.C."/>
            <person name="Dvorak J."/>
        </authorList>
    </citation>
    <scope>NUCLEOTIDE SEQUENCE [LARGE SCALE GENOMIC DNA]</scope>
    <source>
        <strain evidence="1">cv. AL8/78</strain>
    </source>
</reference>
<dbReference type="Proteomes" id="UP000015105">
    <property type="component" value="Chromosome 5D"/>
</dbReference>
<dbReference type="Gramene" id="AET5Gv20079200.1">
    <property type="protein sequence ID" value="AET5Gv20079200.1"/>
    <property type="gene ID" value="AET5Gv20079200"/>
</dbReference>
<name>A0A453JJ14_AEGTS</name>
<reference evidence="1" key="3">
    <citation type="journal article" date="2017" name="Nature">
        <title>Genome sequence of the progenitor of the wheat D genome Aegilops tauschii.</title>
        <authorList>
            <person name="Luo M.C."/>
            <person name="Gu Y.Q."/>
            <person name="Puiu D."/>
            <person name="Wang H."/>
            <person name="Twardziok S.O."/>
            <person name="Deal K.R."/>
            <person name="Huo N."/>
            <person name="Zhu T."/>
            <person name="Wang L."/>
            <person name="Wang Y."/>
            <person name="McGuire P.E."/>
            <person name="Liu S."/>
            <person name="Long H."/>
            <person name="Ramasamy R.K."/>
            <person name="Rodriguez J.C."/>
            <person name="Van S.L."/>
            <person name="Yuan L."/>
            <person name="Wang Z."/>
            <person name="Xia Z."/>
            <person name="Xiao L."/>
            <person name="Anderson O.D."/>
            <person name="Ouyang S."/>
            <person name="Liang Y."/>
            <person name="Zimin A.V."/>
            <person name="Pertea G."/>
            <person name="Qi P."/>
            <person name="Bennetzen J.L."/>
            <person name="Dai X."/>
            <person name="Dawson M.W."/>
            <person name="Muller H.G."/>
            <person name="Kugler K."/>
            <person name="Rivarola-Duarte L."/>
            <person name="Spannagl M."/>
            <person name="Mayer K.F.X."/>
            <person name="Lu F.H."/>
            <person name="Bevan M.W."/>
            <person name="Leroy P."/>
            <person name="Li P."/>
            <person name="You F.M."/>
            <person name="Sun Q."/>
            <person name="Liu Z."/>
            <person name="Lyons E."/>
            <person name="Wicker T."/>
            <person name="Salzberg S.L."/>
            <person name="Devos K.M."/>
            <person name="Dvorak J."/>
        </authorList>
    </citation>
    <scope>NUCLEOTIDE SEQUENCE [LARGE SCALE GENOMIC DNA]</scope>
    <source>
        <strain evidence="1">cv. AL8/78</strain>
    </source>
</reference>
<dbReference type="AlphaFoldDB" id="A0A453JJ14"/>
<evidence type="ECO:0000313" key="2">
    <source>
        <dbReference type="Proteomes" id="UP000015105"/>
    </source>
</evidence>